<feature type="domain" description="Aminoglycoside phosphotransferase" evidence="1">
    <location>
        <begin position="38"/>
        <end position="222"/>
    </location>
</feature>
<accession>A0A4Q0I2D1</accession>
<comment type="caution">
    <text evidence="2">The sequence shown here is derived from an EMBL/GenBank/DDBJ whole genome shotgun (WGS) entry which is preliminary data.</text>
</comment>
<dbReference type="AlphaFoldDB" id="A0A4Q0I2D1"/>
<dbReference type="PANTHER" id="PTHR21310">
    <property type="entry name" value="AMINOGLYCOSIDE PHOSPHOTRANSFERASE-RELATED-RELATED"/>
    <property type="match status" value="1"/>
</dbReference>
<dbReference type="Pfam" id="PF01636">
    <property type="entry name" value="APH"/>
    <property type="match status" value="1"/>
</dbReference>
<dbReference type="SUPFAM" id="SSF56112">
    <property type="entry name" value="Protein kinase-like (PK-like)"/>
    <property type="match status" value="1"/>
</dbReference>
<sequence>MRGKNMKSEILEILRKNRIDEACVKLSTHGIANEIYATENYIIRIPTDHPEAISDAFTESVAAPVAKSNGIKTPELICFDDSYSILNKTYSIWERIHGVTLGEIEDYLHYYNTWEEIGFEVGKIHVNIKHCEDPKGWLDSPDRDYTKDMIIQGMANNRSKSSYLLELIQNKYTQELFTYKKCFVHGDTNQFNFLCTESDWLLSLIDWGDSGWADPAIDFYMIPIEVLDNVLEGYSQIAKANIDIGFIYRIIIDKIWIGIEEREDICILEKKIMELESKLLKRL</sequence>
<dbReference type="InterPro" id="IPR002575">
    <property type="entry name" value="Aminoglycoside_PTrfase"/>
</dbReference>
<organism evidence="2 3">
    <name type="scientific">Acetivibrio mesophilus</name>
    <dbReference type="NCBI Taxonomy" id="2487273"/>
    <lineage>
        <taxon>Bacteria</taxon>
        <taxon>Bacillati</taxon>
        <taxon>Bacillota</taxon>
        <taxon>Clostridia</taxon>
        <taxon>Eubacteriales</taxon>
        <taxon>Oscillospiraceae</taxon>
        <taxon>Acetivibrio</taxon>
    </lineage>
</organism>
<evidence type="ECO:0000313" key="2">
    <source>
        <dbReference type="EMBL" id="RXE58363.1"/>
    </source>
</evidence>
<dbReference type="EMBL" id="RLII01000019">
    <property type="protein sequence ID" value="RXE58363.1"/>
    <property type="molecule type" value="Genomic_DNA"/>
</dbReference>
<dbReference type="InterPro" id="IPR011009">
    <property type="entry name" value="Kinase-like_dom_sf"/>
</dbReference>
<name>A0A4Q0I2D1_9FIRM</name>
<proteinExistence type="predicted"/>
<gene>
    <name evidence="2" type="ORF">EFD62_12485</name>
</gene>
<evidence type="ECO:0000313" key="3">
    <source>
        <dbReference type="Proteomes" id="UP000289166"/>
    </source>
</evidence>
<dbReference type="OrthoDB" id="3806873at2"/>
<dbReference type="InterPro" id="IPR051678">
    <property type="entry name" value="AGP_Transferase"/>
</dbReference>
<reference evidence="3" key="1">
    <citation type="submission" date="2018-11" db="EMBL/GenBank/DDBJ databases">
        <title>Genome sequencing of a novel mesophilic and cellulolytic organism within the genus Hungateiclostridium.</title>
        <authorList>
            <person name="Rettenmaier R."/>
            <person name="Liebl W."/>
            <person name="Zverlov V."/>
        </authorList>
    </citation>
    <scope>NUCLEOTIDE SEQUENCE [LARGE SCALE GENOMIC DNA]</scope>
    <source>
        <strain evidence="3">N2K1</strain>
    </source>
</reference>
<evidence type="ECO:0000259" key="1">
    <source>
        <dbReference type="Pfam" id="PF01636"/>
    </source>
</evidence>
<protein>
    <submittedName>
        <fullName evidence="2">Aminoglycoside phosphotransferase family protein</fullName>
    </submittedName>
</protein>
<dbReference type="GO" id="GO:0016740">
    <property type="term" value="F:transferase activity"/>
    <property type="evidence" value="ECO:0007669"/>
    <property type="project" value="UniProtKB-KW"/>
</dbReference>
<dbReference type="Proteomes" id="UP000289166">
    <property type="component" value="Unassembled WGS sequence"/>
</dbReference>
<dbReference type="Gene3D" id="3.90.1200.10">
    <property type="match status" value="1"/>
</dbReference>
<keyword evidence="2" id="KW-0808">Transferase</keyword>
<keyword evidence="3" id="KW-1185">Reference proteome</keyword>